<protein>
    <recommendedName>
        <fullName evidence="3">NurA domain-containing protein</fullName>
    </recommendedName>
</protein>
<dbReference type="EMBL" id="DF820469">
    <property type="protein sequence ID" value="GAK59304.1"/>
    <property type="molecule type" value="Genomic_DNA"/>
</dbReference>
<keyword evidence="2" id="KW-1185">Reference proteome</keyword>
<sequence>MEKILVFLAKETKGTCYKSFKYCFESIEVPTVVYDDKQKIVFSGEKSGETDKGLKTSKSLSELAKRLQEEGHPLFRYFLDGSRRAYKVDDIAYGNRLYPVIAGQIGVGCCERREPDSFKVALIDNSLTLSLPACANKDNVSDELFFNALISKINALSVLKTRNIVFQKILHYSDSELKEDEKYEHKGIAKIQDEMIEAEKRLVYQLVQERKLNFDAYLLKDGSIEYQKMKSGDLRDLAAIKTNYQCVVGVSKSFNPELCRDSKGKSIAKSIADLPLFHRTPAYKYTTDRTPGVEFSVWYLRIREVSRTVSPFDGVVKVEKILITDDEQKRGLNSEEIDRISANLINERNPTCYGADHRWANHLYPVFLTESYIKSQYLSDVYFLHLF</sequence>
<dbReference type="Proteomes" id="UP000030661">
    <property type="component" value="Unassembled WGS sequence"/>
</dbReference>
<reference evidence="1" key="1">
    <citation type="journal article" date="2015" name="PeerJ">
        <title>First genomic representation of candidate bacterial phylum KSB3 points to enhanced environmental sensing as a trigger of wastewater bulking.</title>
        <authorList>
            <person name="Sekiguchi Y."/>
            <person name="Ohashi A."/>
            <person name="Parks D.H."/>
            <person name="Yamauchi T."/>
            <person name="Tyson G.W."/>
            <person name="Hugenholtz P."/>
        </authorList>
    </citation>
    <scope>NUCLEOTIDE SEQUENCE [LARGE SCALE GENOMIC DNA]</scope>
</reference>
<organism evidence="1">
    <name type="scientific">Vecturithrix granuli</name>
    <dbReference type="NCBI Taxonomy" id="1499967"/>
    <lineage>
        <taxon>Bacteria</taxon>
        <taxon>Candidatus Moduliflexota</taxon>
        <taxon>Candidatus Vecturitrichia</taxon>
        <taxon>Candidatus Vecturitrichales</taxon>
        <taxon>Candidatus Vecturitrichaceae</taxon>
        <taxon>Candidatus Vecturithrix</taxon>
    </lineage>
</organism>
<gene>
    <name evidence="1" type="ORF">U27_06281</name>
</gene>
<name>A0A081C3Z9_VECG1</name>
<dbReference type="HOGENOM" id="CLU_715414_0_0_0"/>
<accession>A0A081C3Z9</accession>
<dbReference type="STRING" id="1499967.U27_06281"/>
<dbReference type="AlphaFoldDB" id="A0A081C3Z9"/>
<proteinExistence type="predicted"/>
<dbReference type="InterPro" id="IPR012337">
    <property type="entry name" value="RNaseH-like_sf"/>
</dbReference>
<evidence type="ECO:0000313" key="2">
    <source>
        <dbReference type="Proteomes" id="UP000030661"/>
    </source>
</evidence>
<evidence type="ECO:0008006" key="3">
    <source>
        <dbReference type="Google" id="ProtNLM"/>
    </source>
</evidence>
<dbReference type="SUPFAM" id="SSF53098">
    <property type="entry name" value="Ribonuclease H-like"/>
    <property type="match status" value="1"/>
</dbReference>
<evidence type="ECO:0000313" key="1">
    <source>
        <dbReference type="EMBL" id="GAK59304.1"/>
    </source>
</evidence>